<sequence>MVSEHEKYFALGVPRKGDDVSDSYAEQMHFHKSQLAQNKKSIKKLLRELARPLPPEEVASVAVGTPRWWKSSSFGKGDPFRRSIASPRLRLGRNLLEDCERTRGRDRRRWHEAGQTSSRWASVEGKTTSFEVWLKRQREIEAREAEEAAAKANAHLFQLFSRQGSRQTILCKKSVSIELPMDFNHSHPADLLRSRSLQPEHVSKLTADEEAEEAEEEEKAESEKSETGSSKSSIEDIRVVRRPRMPIRASGLISHGGDVHPTLDMLPTIFMHIATEEESRLRQLAKVGTEGCSHLRLGRQIWYPPDTV</sequence>
<feature type="compositionally biased region" description="Acidic residues" evidence="1">
    <location>
        <begin position="208"/>
        <end position="220"/>
    </location>
</feature>
<proteinExistence type="predicted"/>
<dbReference type="Proteomes" id="UP000541610">
    <property type="component" value="Unassembled WGS sequence"/>
</dbReference>
<protein>
    <submittedName>
        <fullName evidence="2">Uncharacterized protein</fullName>
    </submittedName>
</protein>
<evidence type="ECO:0000313" key="3">
    <source>
        <dbReference type="Proteomes" id="UP000541610"/>
    </source>
</evidence>
<dbReference type="AlphaFoldDB" id="A0A7J6P005"/>
<organism evidence="2 3">
    <name type="scientific">Perkinsus olseni</name>
    <name type="common">Perkinsus atlanticus</name>
    <dbReference type="NCBI Taxonomy" id="32597"/>
    <lineage>
        <taxon>Eukaryota</taxon>
        <taxon>Sar</taxon>
        <taxon>Alveolata</taxon>
        <taxon>Perkinsozoa</taxon>
        <taxon>Perkinsea</taxon>
        <taxon>Perkinsida</taxon>
        <taxon>Perkinsidae</taxon>
        <taxon>Perkinsus</taxon>
    </lineage>
</organism>
<accession>A0A7J6P005</accession>
<evidence type="ECO:0000313" key="2">
    <source>
        <dbReference type="EMBL" id="KAF4689076.1"/>
    </source>
</evidence>
<dbReference type="EMBL" id="JABANP010000134">
    <property type="protein sequence ID" value="KAF4689076.1"/>
    <property type="molecule type" value="Genomic_DNA"/>
</dbReference>
<evidence type="ECO:0000256" key="1">
    <source>
        <dbReference type="SAM" id="MobiDB-lite"/>
    </source>
</evidence>
<comment type="caution">
    <text evidence="2">The sequence shown here is derived from an EMBL/GenBank/DDBJ whole genome shotgun (WGS) entry which is preliminary data.</text>
</comment>
<name>A0A7J6P005_PEROL</name>
<gene>
    <name evidence="2" type="ORF">FOZ60_002109</name>
</gene>
<reference evidence="2 3" key="1">
    <citation type="submission" date="2020-04" db="EMBL/GenBank/DDBJ databases">
        <title>Perkinsus olseni comparative genomics.</title>
        <authorList>
            <person name="Bogema D.R."/>
        </authorList>
    </citation>
    <scope>NUCLEOTIDE SEQUENCE [LARGE SCALE GENOMIC DNA]</scope>
    <source>
        <strain evidence="2">00978-12</strain>
    </source>
</reference>
<feature type="region of interest" description="Disordered" evidence="1">
    <location>
        <begin position="193"/>
        <end position="237"/>
    </location>
</feature>